<accession>A0A2S8JBS0</accession>
<dbReference type="EMBL" id="PUIO01000013">
    <property type="protein sequence ID" value="PQP24445.1"/>
    <property type="molecule type" value="Genomic_DNA"/>
</dbReference>
<evidence type="ECO:0000313" key="2">
    <source>
        <dbReference type="EMBL" id="PQP24445.1"/>
    </source>
</evidence>
<name>A0A2S8JBS0_RHOOP</name>
<protein>
    <submittedName>
        <fullName evidence="2">Uncharacterized protein</fullName>
    </submittedName>
</protein>
<organism evidence="2 3">
    <name type="scientific">Rhodococcus opacus</name>
    <name type="common">Nocardia opaca</name>
    <dbReference type="NCBI Taxonomy" id="37919"/>
    <lineage>
        <taxon>Bacteria</taxon>
        <taxon>Bacillati</taxon>
        <taxon>Actinomycetota</taxon>
        <taxon>Actinomycetes</taxon>
        <taxon>Mycobacteriales</taxon>
        <taxon>Nocardiaceae</taxon>
        <taxon>Rhodococcus</taxon>
    </lineage>
</organism>
<sequence length="60" mass="6613">MTGRRVATSQFGTARLGSAESAWRASQLHCGPMPATERESPRRPRQPGAHLDERLDQVPT</sequence>
<feature type="compositionally biased region" description="Basic and acidic residues" evidence="1">
    <location>
        <begin position="50"/>
        <end position="60"/>
    </location>
</feature>
<gene>
    <name evidence="2" type="ORF">C5613_13075</name>
</gene>
<feature type="region of interest" description="Disordered" evidence="1">
    <location>
        <begin position="1"/>
        <end position="60"/>
    </location>
</feature>
<proteinExistence type="predicted"/>
<dbReference type="Proteomes" id="UP000239290">
    <property type="component" value="Unassembled WGS sequence"/>
</dbReference>
<dbReference type="AlphaFoldDB" id="A0A2S8JBS0"/>
<evidence type="ECO:0000256" key="1">
    <source>
        <dbReference type="SAM" id="MobiDB-lite"/>
    </source>
</evidence>
<evidence type="ECO:0000313" key="3">
    <source>
        <dbReference type="Proteomes" id="UP000239290"/>
    </source>
</evidence>
<comment type="caution">
    <text evidence="2">The sequence shown here is derived from an EMBL/GenBank/DDBJ whole genome shotgun (WGS) entry which is preliminary data.</text>
</comment>
<reference evidence="3" key="1">
    <citation type="submission" date="2018-02" db="EMBL/GenBank/DDBJ databases">
        <title>Draft genome sequencing of Rhodococcus opacus KU647198.</title>
        <authorList>
            <person name="Zheng B.-X."/>
        </authorList>
    </citation>
    <scope>NUCLEOTIDE SEQUENCE [LARGE SCALE GENOMIC DNA]</scope>
    <source>
        <strain evidence="3">04-OD7</strain>
    </source>
</reference>